<sequence length="111" mass="12801">MNYLKFFIKLSFIFLILFYVDCQDSATIVPKPNYDTITSEKLVKSIRNAKFNEKFNEMKDQIISQIEGTSNLDESVSFISHLIVNSNFSNEEKGIFFQELVDAAAQTNENK</sequence>
<dbReference type="AlphaFoldDB" id="A0A0K0ESX9"/>
<name>A0A0K0ESX9_STRER</name>
<evidence type="ECO:0000256" key="1">
    <source>
        <dbReference type="SAM" id="SignalP"/>
    </source>
</evidence>
<feature type="signal peptide" evidence="1">
    <location>
        <begin position="1"/>
        <end position="22"/>
    </location>
</feature>
<evidence type="ECO:0000313" key="3">
    <source>
        <dbReference type="WBParaSite" id="SSTP_0001255600.1"/>
    </source>
</evidence>
<evidence type="ECO:0000313" key="4">
    <source>
        <dbReference type="WBParaSite" id="TCONS_00016563.p1"/>
    </source>
</evidence>
<dbReference type="WBParaSite" id="TCONS_00016563.p1">
    <property type="protein sequence ID" value="TCONS_00016563.p1"/>
    <property type="gene ID" value="XLOC_011163"/>
</dbReference>
<evidence type="ECO:0000313" key="2">
    <source>
        <dbReference type="Proteomes" id="UP000035681"/>
    </source>
</evidence>
<keyword evidence="1" id="KW-0732">Signal</keyword>
<protein>
    <submittedName>
        <fullName evidence="3 4">Mlp lipoprotein family protein</fullName>
    </submittedName>
</protein>
<dbReference type="WBParaSite" id="SSTP_0001255600.1">
    <property type="protein sequence ID" value="SSTP_0001255600.1"/>
    <property type="gene ID" value="SSTP_0001255600"/>
</dbReference>
<reference evidence="3" key="1">
    <citation type="submission" date="2015-08" db="UniProtKB">
        <authorList>
            <consortium name="WormBaseParasite"/>
        </authorList>
    </citation>
    <scope>IDENTIFICATION</scope>
</reference>
<organism evidence="3">
    <name type="scientific">Strongyloides stercoralis</name>
    <name type="common">Threadworm</name>
    <dbReference type="NCBI Taxonomy" id="6248"/>
    <lineage>
        <taxon>Eukaryota</taxon>
        <taxon>Metazoa</taxon>
        <taxon>Ecdysozoa</taxon>
        <taxon>Nematoda</taxon>
        <taxon>Chromadorea</taxon>
        <taxon>Rhabditida</taxon>
        <taxon>Tylenchina</taxon>
        <taxon>Panagrolaimomorpha</taxon>
        <taxon>Strongyloidoidea</taxon>
        <taxon>Strongyloididae</taxon>
        <taxon>Strongyloides</taxon>
    </lineage>
</organism>
<proteinExistence type="predicted"/>
<feature type="chain" id="PRO_5005328822" evidence="1">
    <location>
        <begin position="23"/>
        <end position="111"/>
    </location>
</feature>
<accession>A0A0K0ESX9</accession>
<dbReference type="Proteomes" id="UP000035681">
    <property type="component" value="Unplaced"/>
</dbReference>
<keyword evidence="2" id="KW-1185">Reference proteome</keyword>